<evidence type="ECO:0000256" key="5">
    <source>
        <dbReference type="ARBA" id="ARBA00023002"/>
    </source>
</evidence>
<comment type="cofactor">
    <cofactor evidence="8">
        <name>tungstopterin</name>
        <dbReference type="ChEBI" id="CHEBI:30402"/>
    </cofactor>
</comment>
<dbReference type="GO" id="GO:0046872">
    <property type="term" value="F:metal ion binding"/>
    <property type="evidence" value="ECO:0007669"/>
    <property type="project" value="UniProtKB-KW"/>
</dbReference>
<dbReference type="PANTHER" id="PTHR30038">
    <property type="entry name" value="ALDEHYDE FERREDOXIN OXIDOREDUCTASE"/>
    <property type="match status" value="1"/>
</dbReference>
<evidence type="ECO:0000313" key="11">
    <source>
        <dbReference type="Proteomes" id="UP000001880"/>
    </source>
</evidence>
<proteinExistence type="inferred from homology"/>
<dbReference type="SMART" id="SM00790">
    <property type="entry name" value="AFOR_N"/>
    <property type="match status" value="1"/>
</dbReference>
<keyword evidence="6" id="KW-0408">Iron</keyword>
<dbReference type="AlphaFoldDB" id="D0LXH5"/>
<dbReference type="GO" id="GO:0051539">
    <property type="term" value="F:4 iron, 4 sulfur cluster binding"/>
    <property type="evidence" value="ECO:0007669"/>
    <property type="project" value="UniProtKB-KW"/>
</dbReference>
<organism evidence="10 11">
    <name type="scientific">Haliangium ochraceum (strain DSM 14365 / JCM 11303 / SMP-2)</name>
    <dbReference type="NCBI Taxonomy" id="502025"/>
    <lineage>
        <taxon>Bacteria</taxon>
        <taxon>Pseudomonadati</taxon>
        <taxon>Myxococcota</taxon>
        <taxon>Polyangia</taxon>
        <taxon>Haliangiales</taxon>
        <taxon>Kofleriaceae</taxon>
        <taxon>Haliangium</taxon>
    </lineage>
</organism>
<dbReference type="HOGENOM" id="CLU_020364_1_0_7"/>
<dbReference type="GO" id="GO:0009055">
    <property type="term" value="F:electron transfer activity"/>
    <property type="evidence" value="ECO:0007669"/>
    <property type="project" value="InterPro"/>
</dbReference>
<dbReference type="EC" id="1.2.7.5" evidence="10"/>
<keyword evidence="5 10" id="KW-0560">Oxidoreductase</keyword>
<dbReference type="Gene3D" id="1.10.569.10">
    <property type="entry name" value="Aldehyde Ferredoxin Oxidoreductase Protein, subunit A, domain 2"/>
    <property type="match status" value="1"/>
</dbReference>
<dbReference type="EMBL" id="CP001804">
    <property type="protein sequence ID" value="ACY17730.1"/>
    <property type="molecule type" value="Genomic_DNA"/>
</dbReference>
<keyword evidence="4" id="KW-0479">Metal-binding</keyword>
<dbReference type="Pfam" id="PF01314">
    <property type="entry name" value="AFOR_C"/>
    <property type="match status" value="1"/>
</dbReference>
<dbReference type="eggNOG" id="COG2414">
    <property type="taxonomic scope" value="Bacteria"/>
</dbReference>
<dbReference type="InterPro" id="IPR036503">
    <property type="entry name" value="Ald_Fedxn_OxRdtase_N_sf"/>
</dbReference>
<keyword evidence="7" id="KW-0411">Iron-sulfur</keyword>
<evidence type="ECO:0000313" key="10">
    <source>
        <dbReference type="EMBL" id="ACY17730.1"/>
    </source>
</evidence>
<feature type="domain" description="Aldehyde ferredoxin oxidoreductase N-terminal" evidence="9">
    <location>
        <begin position="15"/>
        <end position="219"/>
    </location>
</feature>
<protein>
    <submittedName>
        <fullName evidence="10">Aldehyde ferredoxin oxidoreductase</fullName>
        <ecNumber evidence="10">1.2.7.5</ecNumber>
    </submittedName>
</protein>
<name>D0LXH5_HALO1</name>
<dbReference type="SUPFAM" id="SSF48310">
    <property type="entry name" value="Aldehyde ferredoxin oxidoreductase, C-terminal domains"/>
    <property type="match status" value="1"/>
</dbReference>
<dbReference type="SUPFAM" id="SSF56228">
    <property type="entry name" value="Aldehyde ferredoxin oxidoreductase, N-terminal domain"/>
    <property type="match status" value="1"/>
</dbReference>
<dbReference type="InterPro" id="IPR013984">
    <property type="entry name" value="Ald_Fedxn_OxRdtase_dom2"/>
</dbReference>
<dbReference type="InterPro" id="IPR013983">
    <property type="entry name" value="Ald_Fedxn_OxRdtase_N"/>
</dbReference>
<dbReference type="GO" id="GO:0033726">
    <property type="term" value="F:aldehyde ferredoxin oxidoreductase activity"/>
    <property type="evidence" value="ECO:0007669"/>
    <property type="project" value="UniProtKB-EC"/>
</dbReference>
<comment type="similarity">
    <text evidence="2">Belongs to the AOR/FOR family.</text>
</comment>
<dbReference type="InterPro" id="IPR013985">
    <property type="entry name" value="Ald_Fedxn_OxRdtase_dom3"/>
</dbReference>
<dbReference type="RefSeq" id="WP_012830322.1">
    <property type="nucleotide sequence ID" value="NC_013440.1"/>
</dbReference>
<dbReference type="Proteomes" id="UP000001880">
    <property type="component" value="Chromosome"/>
</dbReference>
<dbReference type="PANTHER" id="PTHR30038:SF0">
    <property type="entry name" value="TUNGSTEN-CONTAINING ALDEHYDE FERREDOXIN OXIDOREDUCTASE"/>
    <property type="match status" value="1"/>
</dbReference>
<dbReference type="Pfam" id="PF02730">
    <property type="entry name" value="AFOR_N"/>
    <property type="match status" value="1"/>
</dbReference>
<dbReference type="InterPro" id="IPR001203">
    <property type="entry name" value="OxRdtase_Ald_Fedxn_C"/>
</dbReference>
<dbReference type="KEGG" id="hoh:Hoch_5245"/>
<comment type="cofactor">
    <cofactor evidence="1">
        <name>[4Fe-4S] cluster</name>
        <dbReference type="ChEBI" id="CHEBI:49883"/>
    </cofactor>
</comment>
<evidence type="ECO:0000259" key="9">
    <source>
        <dbReference type="SMART" id="SM00790"/>
    </source>
</evidence>
<keyword evidence="11" id="KW-1185">Reference proteome</keyword>
<evidence type="ECO:0000256" key="6">
    <source>
        <dbReference type="ARBA" id="ARBA00023004"/>
    </source>
</evidence>
<evidence type="ECO:0000256" key="1">
    <source>
        <dbReference type="ARBA" id="ARBA00001966"/>
    </source>
</evidence>
<dbReference type="InterPro" id="IPR036021">
    <property type="entry name" value="Tungsten_al_ferr_oxy-like_C"/>
</dbReference>
<keyword evidence="3" id="KW-0004">4Fe-4S</keyword>
<reference evidence="10 11" key="1">
    <citation type="journal article" date="2010" name="Stand. Genomic Sci.">
        <title>Complete genome sequence of Haliangium ochraceum type strain (SMP-2).</title>
        <authorList>
            <consortium name="US DOE Joint Genome Institute (JGI-PGF)"/>
            <person name="Ivanova N."/>
            <person name="Daum C."/>
            <person name="Lang E."/>
            <person name="Abt B."/>
            <person name="Kopitz M."/>
            <person name="Saunders E."/>
            <person name="Lapidus A."/>
            <person name="Lucas S."/>
            <person name="Glavina Del Rio T."/>
            <person name="Nolan M."/>
            <person name="Tice H."/>
            <person name="Copeland A."/>
            <person name="Cheng J.F."/>
            <person name="Chen F."/>
            <person name="Bruce D."/>
            <person name="Goodwin L."/>
            <person name="Pitluck S."/>
            <person name="Mavromatis K."/>
            <person name="Pati A."/>
            <person name="Mikhailova N."/>
            <person name="Chen A."/>
            <person name="Palaniappan K."/>
            <person name="Land M."/>
            <person name="Hauser L."/>
            <person name="Chang Y.J."/>
            <person name="Jeffries C.D."/>
            <person name="Detter J.C."/>
            <person name="Brettin T."/>
            <person name="Rohde M."/>
            <person name="Goker M."/>
            <person name="Bristow J."/>
            <person name="Markowitz V."/>
            <person name="Eisen J.A."/>
            <person name="Hugenholtz P."/>
            <person name="Kyrpides N.C."/>
            <person name="Klenk H.P."/>
        </authorList>
    </citation>
    <scope>NUCLEOTIDE SEQUENCE [LARGE SCALE GENOMIC DNA]</scope>
    <source>
        <strain evidence="11">DSM 14365 / CIP 107738 / JCM 11303 / AJ 13395 / SMP-2</strain>
    </source>
</reference>
<accession>D0LXH5</accession>
<evidence type="ECO:0000256" key="3">
    <source>
        <dbReference type="ARBA" id="ARBA00022485"/>
    </source>
</evidence>
<gene>
    <name evidence="10" type="ordered locus">Hoch_5245</name>
</gene>
<dbReference type="STRING" id="502025.Hoch_5245"/>
<evidence type="ECO:0000256" key="8">
    <source>
        <dbReference type="ARBA" id="ARBA00049934"/>
    </source>
</evidence>
<sequence length="678" mass="73723">METALVPRDRPLYGVQGRILCVDLGERRSWVEDIEPAVYRQFLAGYGLGAWLMWKHFPAGSDALAPEACFAICAGMLTGTRAPFSGRIQIVGKSPLTGTWADSNSGGSVASHLRRAGYDALLVRGCAAEPTVLVVRDGEVSFEPAGELWGQEVPQAFDTLRERYGSKREVGVSAIGPAGERQARIASVQNDRYHAFGRQGFGAIYGSKQLKAIVVSGTGELPIADPKTFKKLCKQVNDTYKRDVGWLMRIVVWASKPKKWLGWMYRFMARHGIKIQAPVPAMRQLWSDRGTTAAAALSVENGDTPIKNWKGVGARDFPLATKGHKIDGKEVDKYITKKLSCGDCPMPCKGIVRVKSRKLEDVRRPDYETLCGFGANLLNDDLEIVVACHDACNRYGMDAISSSATLAWVAEMFELGVITADDLDGVAMRWGDGEAALALTVKMGTGEGCGAWLGQGIKRAAEHLGRGSEAYAVHVHGQEPAYHDSRFSSLMGVTFIADATPGRHTAGSASWNETFGAGFPLPKAAPKRETNVSWHGTKGKGLAQAHYANSHQVLNGLGLCMFTSLTGTLPWLDMVHALTGWEITEGDLLACGERIQNLRTAFNRREGIAPGDFRPHPRMLGEGDGKLESGPLAGVQAPLLELRRDYFQAMHWDPETGHLSRDRAEALGIDELLSGYLA</sequence>
<evidence type="ECO:0000256" key="4">
    <source>
        <dbReference type="ARBA" id="ARBA00022723"/>
    </source>
</evidence>
<dbReference type="Gene3D" id="3.60.9.10">
    <property type="entry name" value="Aldehyde ferredoxin oxidoreductase, N-terminal domain"/>
    <property type="match status" value="1"/>
</dbReference>
<dbReference type="InterPro" id="IPR051919">
    <property type="entry name" value="W-dependent_AOR"/>
</dbReference>
<evidence type="ECO:0000256" key="7">
    <source>
        <dbReference type="ARBA" id="ARBA00023014"/>
    </source>
</evidence>
<dbReference type="Gene3D" id="1.10.599.10">
    <property type="entry name" value="Aldehyde Ferredoxin Oxidoreductase Protein, subunit A, domain 3"/>
    <property type="match status" value="1"/>
</dbReference>
<evidence type="ECO:0000256" key="2">
    <source>
        <dbReference type="ARBA" id="ARBA00011032"/>
    </source>
</evidence>